<reference evidence="2 3" key="1">
    <citation type="submission" date="2019-03" db="EMBL/GenBank/DDBJ databases">
        <authorList>
            <person name="Kox A.R. M."/>
        </authorList>
    </citation>
    <scope>NUCLEOTIDE SEQUENCE [LARGE SCALE GENOMIC DNA]</scope>
    <source>
        <strain evidence="2">MTUNDRAET4 annotated genome</strain>
    </source>
</reference>
<evidence type="ECO:0000259" key="1">
    <source>
        <dbReference type="Pfam" id="PF07157"/>
    </source>
</evidence>
<accession>A0A4U8YVT8</accession>
<evidence type="ECO:0000313" key="2">
    <source>
        <dbReference type="EMBL" id="VFU07940.1"/>
    </source>
</evidence>
<dbReference type="RefSeq" id="WP_134487619.1">
    <property type="nucleotide sequence ID" value="NZ_CP139089.1"/>
</dbReference>
<dbReference type="Pfam" id="PF07157">
    <property type="entry name" value="DNA_circ_N"/>
    <property type="match status" value="1"/>
</dbReference>
<proteinExistence type="predicted"/>
<gene>
    <name evidence="2" type="ORF">MTUNDRAET4_1047</name>
</gene>
<dbReference type="AlphaFoldDB" id="A0A4U8YVT8"/>
<dbReference type="OrthoDB" id="378644at2"/>
<protein>
    <submittedName>
        <fullName evidence="2">Mu-like prophage DNA circulation protein</fullName>
    </submittedName>
</protein>
<dbReference type="KEGG" id="mtun:MTUNDRAET4_1047"/>
<dbReference type="Proteomes" id="UP000294360">
    <property type="component" value="Chromosome"/>
</dbReference>
<dbReference type="InterPro" id="IPR009826">
    <property type="entry name" value="DNA_circ_N"/>
</dbReference>
<dbReference type="EMBL" id="LR536450">
    <property type="protein sequence ID" value="VFU07940.1"/>
    <property type="molecule type" value="Genomic_DNA"/>
</dbReference>
<feature type="domain" description="DNA circulation N-terminal" evidence="1">
    <location>
        <begin position="10"/>
        <end position="92"/>
    </location>
</feature>
<organism evidence="2 3">
    <name type="scientific">Methylocella tundrae</name>
    <dbReference type="NCBI Taxonomy" id="227605"/>
    <lineage>
        <taxon>Bacteria</taxon>
        <taxon>Pseudomonadati</taxon>
        <taxon>Pseudomonadota</taxon>
        <taxon>Alphaproteobacteria</taxon>
        <taxon>Hyphomicrobiales</taxon>
        <taxon>Beijerinckiaceae</taxon>
        <taxon>Methylocella</taxon>
    </lineage>
</organism>
<sequence length="406" mass="41955">MRNWPSTLWPASFRGIPFQVESDRGPGGRRIAIHEFPGSETPFIEDLGKTAPTFQVTAYLASDTVDADATVFRAALDTPGPGVLVLPIEGPLSAHLRAYDRAYAKDRMGLVAFTLDFVRAGAMSPLTSVLMLAQLVYDAVDSLGASIAASAAQMQAFGQPGWVVSSAIAGLQDIPAVLETVRASAVIDPTVSAGLQSTLSGIYNAVPGAVSSLTGVDTSVVTDSLAAAAALQTAMDPAAAATAFGAAVDDLAVLPASTGATPSAQTLAANAALAQRLARLTLMTAYVSAVAGASYAARPDGVAARQLLVARFDVEFADCAGAANIDLYVALQNLRAAALSYLSSVIADLRPLVTASSNAPMPSLWWAWRLYQDPSQALGLVARNSVRHPAWMPMRISALAPSALAS</sequence>
<name>A0A4U8YVT8_METTU</name>
<evidence type="ECO:0000313" key="3">
    <source>
        <dbReference type="Proteomes" id="UP000294360"/>
    </source>
</evidence>